<dbReference type="SUPFAM" id="SSF46689">
    <property type="entry name" value="Homeodomain-like"/>
    <property type="match status" value="1"/>
</dbReference>
<dbReference type="InterPro" id="IPR050109">
    <property type="entry name" value="HTH-type_TetR-like_transc_reg"/>
</dbReference>
<dbReference type="Proteomes" id="UP001500221">
    <property type="component" value="Unassembled WGS sequence"/>
</dbReference>
<evidence type="ECO:0000259" key="5">
    <source>
        <dbReference type="PROSITE" id="PS50977"/>
    </source>
</evidence>
<evidence type="ECO:0000313" key="6">
    <source>
        <dbReference type="EMBL" id="GAA5144659.1"/>
    </source>
</evidence>
<dbReference type="InterPro" id="IPR001647">
    <property type="entry name" value="HTH_TetR"/>
</dbReference>
<dbReference type="Gene3D" id="1.10.357.10">
    <property type="entry name" value="Tetracycline Repressor, domain 2"/>
    <property type="match status" value="1"/>
</dbReference>
<evidence type="ECO:0000256" key="2">
    <source>
        <dbReference type="ARBA" id="ARBA00023125"/>
    </source>
</evidence>
<evidence type="ECO:0000256" key="1">
    <source>
        <dbReference type="ARBA" id="ARBA00023015"/>
    </source>
</evidence>
<keyword evidence="7" id="KW-1185">Reference proteome</keyword>
<proteinExistence type="predicted"/>
<dbReference type="PANTHER" id="PTHR30055">
    <property type="entry name" value="HTH-TYPE TRANSCRIPTIONAL REGULATOR RUTR"/>
    <property type="match status" value="1"/>
</dbReference>
<organism evidence="6 7">
    <name type="scientific">Nocardioides marinquilinus</name>
    <dbReference type="NCBI Taxonomy" id="1210400"/>
    <lineage>
        <taxon>Bacteria</taxon>
        <taxon>Bacillati</taxon>
        <taxon>Actinomycetota</taxon>
        <taxon>Actinomycetes</taxon>
        <taxon>Propionibacteriales</taxon>
        <taxon>Nocardioidaceae</taxon>
        <taxon>Nocardioides</taxon>
    </lineage>
</organism>
<feature type="DNA-binding region" description="H-T-H motif" evidence="4">
    <location>
        <begin position="39"/>
        <end position="58"/>
    </location>
</feature>
<dbReference type="PROSITE" id="PS50977">
    <property type="entry name" value="HTH_TETR_2"/>
    <property type="match status" value="1"/>
</dbReference>
<dbReference type="Pfam" id="PF00440">
    <property type="entry name" value="TetR_N"/>
    <property type="match status" value="1"/>
</dbReference>
<evidence type="ECO:0000256" key="4">
    <source>
        <dbReference type="PROSITE-ProRule" id="PRU00335"/>
    </source>
</evidence>
<keyword evidence="1" id="KW-0805">Transcription regulation</keyword>
<dbReference type="InterPro" id="IPR009057">
    <property type="entry name" value="Homeodomain-like_sf"/>
</dbReference>
<reference evidence="7" key="1">
    <citation type="journal article" date="2019" name="Int. J. Syst. Evol. Microbiol.">
        <title>The Global Catalogue of Microorganisms (GCM) 10K type strain sequencing project: providing services to taxonomists for standard genome sequencing and annotation.</title>
        <authorList>
            <consortium name="The Broad Institute Genomics Platform"/>
            <consortium name="The Broad Institute Genome Sequencing Center for Infectious Disease"/>
            <person name="Wu L."/>
            <person name="Ma J."/>
        </authorList>
    </citation>
    <scope>NUCLEOTIDE SEQUENCE [LARGE SCALE GENOMIC DNA]</scope>
    <source>
        <strain evidence="7">JCM 18459</strain>
    </source>
</reference>
<evidence type="ECO:0000256" key="3">
    <source>
        <dbReference type="ARBA" id="ARBA00023163"/>
    </source>
</evidence>
<protein>
    <submittedName>
        <fullName evidence="6">TetR/AcrR family transcriptional regulator</fullName>
    </submittedName>
</protein>
<dbReference type="PANTHER" id="PTHR30055:SF234">
    <property type="entry name" value="HTH-TYPE TRANSCRIPTIONAL REGULATOR BETI"/>
    <property type="match status" value="1"/>
</dbReference>
<keyword evidence="3" id="KW-0804">Transcription</keyword>
<comment type="caution">
    <text evidence="6">The sequence shown here is derived from an EMBL/GenBank/DDBJ whole genome shotgun (WGS) entry which is preliminary data.</text>
</comment>
<dbReference type="RefSeq" id="WP_345455830.1">
    <property type="nucleotide sequence ID" value="NZ_BAABKG010000002.1"/>
</dbReference>
<name>A0ABP9PD57_9ACTN</name>
<feature type="domain" description="HTH tetR-type" evidence="5">
    <location>
        <begin position="17"/>
        <end position="76"/>
    </location>
</feature>
<sequence length="203" mass="22485">MGTETPGRARAPRLSAQERREAILDAARPILVEHGPRATTRLIAEAAGIAEGTIFRTFATKDDLVAAVFAREMDPEPFFRLIERIDPDLPLRQRLVLGTTALQQRFAGIFALLTAAGAPKPPDDPRHDEQRERFADRGLTRLLEPDAARLRLPVAEAVDVLRLLTFAATHPHLNHRQQPMSPEAIVDVVLHGVLDHDTEEVSP</sequence>
<dbReference type="PRINTS" id="PR00455">
    <property type="entry name" value="HTHTETR"/>
</dbReference>
<accession>A0ABP9PD57</accession>
<keyword evidence="2 4" id="KW-0238">DNA-binding</keyword>
<evidence type="ECO:0000313" key="7">
    <source>
        <dbReference type="Proteomes" id="UP001500221"/>
    </source>
</evidence>
<gene>
    <name evidence="6" type="ORF">GCM10023340_12680</name>
</gene>
<dbReference type="EMBL" id="BAABKG010000002">
    <property type="protein sequence ID" value="GAA5144659.1"/>
    <property type="molecule type" value="Genomic_DNA"/>
</dbReference>